<dbReference type="AlphaFoldDB" id="F4Q3Q8"/>
<keyword evidence="2" id="KW-0812">Transmembrane</keyword>
<keyword evidence="2" id="KW-1133">Transmembrane helix</keyword>
<feature type="region of interest" description="Disordered" evidence="1">
    <location>
        <begin position="126"/>
        <end position="150"/>
    </location>
</feature>
<organism evidence="3 4">
    <name type="scientific">Cavenderia fasciculata</name>
    <name type="common">Slime mold</name>
    <name type="synonym">Dictyostelium fasciculatum</name>
    <dbReference type="NCBI Taxonomy" id="261658"/>
    <lineage>
        <taxon>Eukaryota</taxon>
        <taxon>Amoebozoa</taxon>
        <taxon>Evosea</taxon>
        <taxon>Eumycetozoa</taxon>
        <taxon>Dictyostelia</taxon>
        <taxon>Acytosteliales</taxon>
        <taxon>Cavenderiaceae</taxon>
        <taxon>Cavenderia</taxon>
    </lineage>
</organism>
<evidence type="ECO:0000313" key="3">
    <source>
        <dbReference type="EMBL" id="EGG16874.1"/>
    </source>
</evidence>
<sequence>MKHGSYQRLRKISLWSRYVTLFLLLISTAATWLNLFTINKTLCLDTDNDDDAGIRASTICTSFSGLKRGTNSASRDDYALVEWGPKDGFVYAVISFAYVLIMAADFYFKDKKKNLFKQQQKLEQQEQPLQQLQQQQDRETLISHNPDHDL</sequence>
<keyword evidence="4" id="KW-1185">Reference proteome</keyword>
<evidence type="ECO:0000256" key="1">
    <source>
        <dbReference type="SAM" id="MobiDB-lite"/>
    </source>
</evidence>
<evidence type="ECO:0008006" key="5">
    <source>
        <dbReference type="Google" id="ProtNLM"/>
    </source>
</evidence>
<protein>
    <recommendedName>
        <fullName evidence="5">Transmembrane protein</fullName>
    </recommendedName>
</protein>
<gene>
    <name evidence="3" type="ORF">DFA_07854</name>
</gene>
<dbReference type="GeneID" id="14868922"/>
<accession>F4Q3Q8</accession>
<evidence type="ECO:0000256" key="2">
    <source>
        <dbReference type="SAM" id="Phobius"/>
    </source>
</evidence>
<dbReference type="KEGG" id="dfa:DFA_07854"/>
<dbReference type="RefSeq" id="XP_004355348.1">
    <property type="nucleotide sequence ID" value="XM_004355296.1"/>
</dbReference>
<feature type="transmembrane region" description="Helical" evidence="2">
    <location>
        <begin position="88"/>
        <end position="108"/>
    </location>
</feature>
<dbReference type="Proteomes" id="UP000007797">
    <property type="component" value="Unassembled WGS sequence"/>
</dbReference>
<keyword evidence="2" id="KW-0472">Membrane</keyword>
<dbReference type="EMBL" id="GL883021">
    <property type="protein sequence ID" value="EGG16874.1"/>
    <property type="molecule type" value="Genomic_DNA"/>
</dbReference>
<feature type="compositionally biased region" description="Basic and acidic residues" evidence="1">
    <location>
        <begin position="136"/>
        <end position="150"/>
    </location>
</feature>
<name>F4Q3Q8_CACFS</name>
<feature type="transmembrane region" description="Helical" evidence="2">
    <location>
        <begin position="12"/>
        <end position="33"/>
    </location>
</feature>
<evidence type="ECO:0000313" key="4">
    <source>
        <dbReference type="Proteomes" id="UP000007797"/>
    </source>
</evidence>
<proteinExistence type="predicted"/>
<feature type="compositionally biased region" description="Low complexity" evidence="1">
    <location>
        <begin position="126"/>
        <end position="135"/>
    </location>
</feature>
<reference evidence="4" key="1">
    <citation type="journal article" date="2011" name="Genome Res.">
        <title>Phylogeny-wide analysis of social amoeba genomes highlights ancient origins for complex intercellular communication.</title>
        <authorList>
            <person name="Heidel A.J."/>
            <person name="Lawal H.M."/>
            <person name="Felder M."/>
            <person name="Schilde C."/>
            <person name="Helps N.R."/>
            <person name="Tunggal B."/>
            <person name="Rivero F."/>
            <person name="John U."/>
            <person name="Schleicher M."/>
            <person name="Eichinger L."/>
            <person name="Platzer M."/>
            <person name="Noegel A.A."/>
            <person name="Schaap P."/>
            <person name="Gloeckner G."/>
        </authorList>
    </citation>
    <scope>NUCLEOTIDE SEQUENCE [LARGE SCALE GENOMIC DNA]</scope>
    <source>
        <strain evidence="4">SH3</strain>
    </source>
</reference>